<evidence type="ECO:0000313" key="2">
    <source>
        <dbReference type="Proteomes" id="UP001630127"/>
    </source>
</evidence>
<keyword evidence="2" id="KW-1185">Reference proteome</keyword>
<sequence>MQFLPHILTWSVARLIFKCLIKWNKFSSSKSSMERRYAICMEDSNVSGNDAFTCLYSAVESDIEAPLQKVGTVSKEKSKASAVGIDAKIHQTKVWCLMRFPDYRDWLLRRQCDGLDKMDTSGYKEKVSIRFLSFLKFGS</sequence>
<gene>
    <name evidence="1" type="ORF">ACH5RR_006015</name>
</gene>
<name>A0ABD3AMT9_9GENT</name>
<dbReference type="AlphaFoldDB" id="A0ABD3AMT9"/>
<comment type="caution">
    <text evidence="1">The sequence shown here is derived from an EMBL/GenBank/DDBJ whole genome shotgun (WGS) entry which is preliminary data.</text>
</comment>
<organism evidence="1 2">
    <name type="scientific">Cinchona calisaya</name>
    <dbReference type="NCBI Taxonomy" id="153742"/>
    <lineage>
        <taxon>Eukaryota</taxon>
        <taxon>Viridiplantae</taxon>
        <taxon>Streptophyta</taxon>
        <taxon>Embryophyta</taxon>
        <taxon>Tracheophyta</taxon>
        <taxon>Spermatophyta</taxon>
        <taxon>Magnoliopsida</taxon>
        <taxon>eudicotyledons</taxon>
        <taxon>Gunneridae</taxon>
        <taxon>Pentapetalae</taxon>
        <taxon>asterids</taxon>
        <taxon>lamiids</taxon>
        <taxon>Gentianales</taxon>
        <taxon>Rubiaceae</taxon>
        <taxon>Cinchonoideae</taxon>
        <taxon>Cinchoneae</taxon>
        <taxon>Cinchona</taxon>
    </lineage>
</organism>
<accession>A0ABD3AMT9</accession>
<proteinExistence type="predicted"/>
<reference evidence="1 2" key="1">
    <citation type="submission" date="2024-11" db="EMBL/GenBank/DDBJ databases">
        <title>A near-complete genome assembly of Cinchona calisaya.</title>
        <authorList>
            <person name="Lian D.C."/>
            <person name="Zhao X.W."/>
            <person name="Wei L."/>
        </authorList>
    </citation>
    <scope>NUCLEOTIDE SEQUENCE [LARGE SCALE GENOMIC DNA]</scope>
    <source>
        <tissue evidence="1">Nenye</tissue>
    </source>
</reference>
<dbReference type="Proteomes" id="UP001630127">
    <property type="component" value="Unassembled WGS sequence"/>
</dbReference>
<dbReference type="EMBL" id="JBJUIK010000003">
    <property type="protein sequence ID" value="KAL3532494.1"/>
    <property type="molecule type" value="Genomic_DNA"/>
</dbReference>
<protein>
    <submittedName>
        <fullName evidence="1">Uncharacterized protein</fullName>
    </submittedName>
</protein>
<evidence type="ECO:0000313" key="1">
    <source>
        <dbReference type="EMBL" id="KAL3532494.1"/>
    </source>
</evidence>